<dbReference type="Gene3D" id="3.30.420.40">
    <property type="match status" value="2"/>
</dbReference>
<organism evidence="8 9">
    <name type="scientific">Candidatus Nephthysia bennettiae</name>
    <dbReference type="NCBI Taxonomy" id="3127016"/>
    <lineage>
        <taxon>Bacteria</taxon>
        <taxon>Bacillati</taxon>
        <taxon>Candidatus Dormiibacterota</taxon>
        <taxon>Candidatus Dormibacteria</taxon>
        <taxon>Candidatus Dormibacterales</taxon>
        <taxon>Candidatus Dormibacteraceae</taxon>
        <taxon>Candidatus Nephthysia</taxon>
    </lineage>
</organism>
<comment type="catalytic activity">
    <reaction evidence="6">
        <text>acetate + ATP = acetyl phosphate + ADP</text>
        <dbReference type="Rhea" id="RHEA:11352"/>
        <dbReference type="ChEBI" id="CHEBI:22191"/>
        <dbReference type="ChEBI" id="CHEBI:30089"/>
        <dbReference type="ChEBI" id="CHEBI:30616"/>
        <dbReference type="ChEBI" id="CHEBI:456216"/>
        <dbReference type="EC" id="2.7.2.1"/>
    </reaction>
</comment>
<keyword evidence="9" id="KW-1185">Reference proteome</keyword>
<dbReference type="HAMAP" id="MF_00020">
    <property type="entry name" value="Acetate_kinase"/>
    <property type="match status" value="1"/>
</dbReference>
<evidence type="ECO:0000256" key="2">
    <source>
        <dbReference type="ARBA" id="ARBA00022679"/>
    </source>
</evidence>
<sequence length="371" mass="39337">MRVLVVNPGSSSLKLRLLEPDDQVGAEDELPASSGDVERSALEAFLERAPEPDAVGVRVVHGGPDFRTSVRVDAGVLERLDATAELAPLHNPPALLALRVLRQRRPRLPLVACFDTAFHATLPEAAAIYAVPWRWTEEWGVRRYGFHGLSHGWASRRAAELLGRPLRSLRMVTCHLGAGASLCAVNGGLSVDTTMGFTPMEGLVMATRSGSLDPGALLWVQHRHGLSAAEAERALDRESGLLGVSGLSADMREVLRAAEGGEARSRLAVDVYLHRLRSCIAGMTAALGGLDALVFTGGVGEHSSQVRAQACAGLEFLGVRLAEDLNSSASPDAVVSPAGSQVATLVVAAREDLEIAREVRGVLTAAPARRQ</sequence>
<keyword evidence="6" id="KW-0963">Cytoplasm</keyword>
<feature type="binding site" evidence="6">
    <location>
        <begin position="250"/>
        <end position="252"/>
    </location>
    <ligand>
        <name>ATP</name>
        <dbReference type="ChEBI" id="CHEBI:30616"/>
    </ligand>
</feature>
<dbReference type="Proteomes" id="UP000612893">
    <property type="component" value="Unassembled WGS sequence"/>
</dbReference>
<comment type="function">
    <text evidence="6">Catalyzes the formation of acetyl phosphate from acetate and ATP. Can also catalyze the reverse reaction.</text>
</comment>
<dbReference type="PANTHER" id="PTHR21060">
    <property type="entry name" value="ACETATE KINASE"/>
    <property type="match status" value="1"/>
</dbReference>
<dbReference type="PROSITE" id="PS01076">
    <property type="entry name" value="ACETATE_KINASE_2"/>
    <property type="match status" value="1"/>
</dbReference>
<keyword evidence="6" id="KW-0479">Metal-binding</keyword>
<feature type="binding site" evidence="6">
    <location>
        <position position="14"/>
    </location>
    <ligand>
        <name>ATP</name>
        <dbReference type="ChEBI" id="CHEBI:30616"/>
    </ligand>
</feature>
<dbReference type="InterPro" id="IPR000890">
    <property type="entry name" value="Aliphatic_acid_kin_short-chain"/>
</dbReference>
<feature type="site" description="Transition state stabilizer" evidence="6">
    <location>
        <position position="208"/>
    </location>
</feature>
<comment type="subcellular location">
    <subcellularLocation>
        <location evidence="6">Cytoplasm</location>
    </subcellularLocation>
</comment>
<comment type="cofactor">
    <cofactor evidence="6">
        <name>Mg(2+)</name>
        <dbReference type="ChEBI" id="CHEBI:18420"/>
    </cofactor>
    <cofactor evidence="6">
        <name>Mn(2+)</name>
        <dbReference type="ChEBI" id="CHEBI:29035"/>
    </cofactor>
    <text evidence="6">Mg(2+). Can also accept Mn(2+).</text>
</comment>
<feature type="active site" description="Proton donor/acceptor" evidence="6">
    <location>
        <position position="115"/>
    </location>
</feature>
<dbReference type="GO" id="GO:0005524">
    <property type="term" value="F:ATP binding"/>
    <property type="evidence" value="ECO:0007669"/>
    <property type="project" value="UniProtKB-KW"/>
</dbReference>
<dbReference type="EMBL" id="JAEKNR010000061">
    <property type="protein sequence ID" value="MBJ7597455.1"/>
    <property type="molecule type" value="Genomic_DNA"/>
</dbReference>
<dbReference type="GO" id="GO:0008776">
    <property type="term" value="F:acetate kinase activity"/>
    <property type="evidence" value="ECO:0007669"/>
    <property type="project" value="UniProtKB-UniRule"/>
</dbReference>
<evidence type="ECO:0000313" key="8">
    <source>
        <dbReference type="EMBL" id="MBJ7597455.1"/>
    </source>
</evidence>
<feature type="binding site" evidence="6">
    <location>
        <begin position="175"/>
        <end position="179"/>
    </location>
    <ligand>
        <name>ATP</name>
        <dbReference type="ChEBI" id="CHEBI:30616"/>
    </ligand>
</feature>
<evidence type="ECO:0000256" key="7">
    <source>
        <dbReference type="RuleBase" id="RU003835"/>
    </source>
</evidence>
<gene>
    <name evidence="6" type="primary">ackA</name>
    <name evidence="8" type="ORF">JF922_05140</name>
</gene>
<evidence type="ECO:0000256" key="3">
    <source>
        <dbReference type="ARBA" id="ARBA00022741"/>
    </source>
</evidence>
<dbReference type="InterPro" id="IPR004372">
    <property type="entry name" value="Ac/propionate_kinase"/>
</dbReference>
<evidence type="ECO:0000256" key="6">
    <source>
        <dbReference type="HAMAP-Rule" id="MF_00020"/>
    </source>
</evidence>
<name>A0A934N1W9_9BACT</name>
<keyword evidence="3 6" id="KW-0547">Nucleotide-binding</keyword>
<dbReference type="InterPro" id="IPR043129">
    <property type="entry name" value="ATPase_NBD"/>
</dbReference>
<dbReference type="GO" id="GO:0005737">
    <property type="term" value="C:cytoplasm"/>
    <property type="evidence" value="ECO:0007669"/>
    <property type="project" value="UniProtKB-SubCell"/>
</dbReference>
<feature type="binding site" evidence="6">
    <location>
        <position position="351"/>
    </location>
    <ligand>
        <name>Mg(2+)</name>
        <dbReference type="ChEBI" id="CHEBI:18420"/>
    </ligand>
</feature>
<proteinExistence type="inferred from homology"/>
<accession>A0A934N1W9</accession>
<dbReference type="EC" id="2.7.2.1" evidence="6"/>
<feature type="binding site" evidence="6">
    <location>
        <begin position="298"/>
        <end position="302"/>
    </location>
    <ligand>
        <name>ATP</name>
        <dbReference type="ChEBI" id="CHEBI:30616"/>
    </ligand>
</feature>
<dbReference type="RefSeq" id="WP_338199689.1">
    <property type="nucleotide sequence ID" value="NZ_JAEKNR010000061.1"/>
</dbReference>
<dbReference type="PRINTS" id="PR00471">
    <property type="entry name" value="ACETATEKNASE"/>
</dbReference>
<keyword evidence="5 6" id="KW-0067">ATP-binding</keyword>
<evidence type="ECO:0000256" key="5">
    <source>
        <dbReference type="ARBA" id="ARBA00022840"/>
    </source>
</evidence>
<reference evidence="8" key="1">
    <citation type="submission" date="2020-10" db="EMBL/GenBank/DDBJ databases">
        <title>Ca. Dormibacterota MAGs.</title>
        <authorList>
            <person name="Montgomery K."/>
        </authorList>
    </citation>
    <scope>NUCLEOTIDE SEQUENCE [LARGE SCALE GENOMIC DNA]</scope>
    <source>
        <strain evidence="8">SC8812_S17_10</strain>
    </source>
</reference>
<feature type="binding site" evidence="6">
    <location>
        <position position="7"/>
    </location>
    <ligand>
        <name>Mg(2+)</name>
        <dbReference type="ChEBI" id="CHEBI:18420"/>
    </ligand>
</feature>
<protein>
    <recommendedName>
        <fullName evidence="6">Acetate kinase</fullName>
        <ecNumber evidence="6">2.7.2.1</ecNumber>
    </recommendedName>
    <alternativeName>
        <fullName evidence="6">Acetokinase</fullName>
    </alternativeName>
</protein>
<dbReference type="GO" id="GO:0006085">
    <property type="term" value="P:acetyl-CoA biosynthetic process"/>
    <property type="evidence" value="ECO:0007669"/>
    <property type="project" value="UniProtKB-UniRule"/>
</dbReference>
<dbReference type="PROSITE" id="PS01075">
    <property type="entry name" value="ACETATE_KINASE_1"/>
    <property type="match status" value="1"/>
</dbReference>
<dbReference type="Pfam" id="PF00871">
    <property type="entry name" value="Acetate_kinase"/>
    <property type="match status" value="1"/>
</dbReference>
<comment type="caution">
    <text evidence="8">The sequence shown here is derived from an EMBL/GenBank/DDBJ whole genome shotgun (WGS) entry which is preliminary data.</text>
</comment>
<dbReference type="InterPro" id="IPR023865">
    <property type="entry name" value="Aliphatic_acid_kinase_CS"/>
</dbReference>
<evidence type="ECO:0000256" key="4">
    <source>
        <dbReference type="ARBA" id="ARBA00022777"/>
    </source>
</evidence>
<keyword evidence="4 6" id="KW-0418">Kinase</keyword>
<dbReference type="GO" id="GO:0000287">
    <property type="term" value="F:magnesium ion binding"/>
    <property type="evidence" value="ECO:0007669"/>
    <property type="project" value="UniProtKB-UniRule"/>
</dbReference>
<dbReference type="NCBIfam" id="TIGR00016">
    <property type="entry name" value="ackA"/>
    <property type="match status" value="1"/>
</dbReference>
<keyword evidence="6" id="KW-0460">Magnesium</keyword>
<feature type="binding site" evidence="6">
    <location>
        <position position="58"/>
    </location>
    <ligand>
        <name>substrate</name>
    </ligand>
</feature>
<comment type="subunit">
    <text evidence="6">Homodimer.</text>
</comment>
<evidence type="ECO:0000313" key="9">
    <source>
        <dbReference type="Proteomes" id="UP000612893"/>
    </source>
</evidence>
<dbReference type="SUPFAM" id="SSF53067">
    <property type="entry name" value="Actin-like ATPase domain"/>
    <property type="match status" value="2"/>
</dbReference>
<comment type="similarity">
    <text evidence="1 6 7">Belongs to the acetokinase family.</text>
</comment>
<evidence type="ECO:0000256" key="1">
    <source>
        <dbReference type="ARBA" id="ARBA00008748"/>
    </source>
</evidence>
<keyword evidence="2 6" id="KW-0808">Transferase</keyword>
<dbReference type="PIRSF" id="PIRSF000722">
    <property type="entry name" value="Acetate_prop_kin"/>
    <property type="match status" value="1"/>
</dbReference>
<dbReference type="PANTHER" id="PTHR21060:SF15">
    <property type="entry name" value="ACETATE KINASE-RELATED"/>
    <property type="match status" value="1"/>
</dbReference>
<feature type="site" description="Transition state stabilizer" evidence="6">
    <location>
        <position position="147"/>
    </location>
</feature>
<dbReference type="AlphaFoldDB" id="A0A934N1W9"/>
<comment type="pathway">
    <text evidence="6">Metabolic intermediate biosynthesis; acetyl-CoA biosynthesis; acetyl-CoA from acetate: step 1/2.</text>
</comment>